<proteinExistence type="predicted"/>
<dbReference type="InterPro" id="IPR035940">
    <property type="entry name" value="CAP_sf"/>
</dbReference>
<evidence type="ECO:0000259" key="2">
    <source>
        <dbReference type="SMART" id="SM00198"/>
    </source>
</evidence>
<evidence type="ECO:0000256" key="1">
    <source>
        <dbReference type="SAM" id="SignalP"/>
    </source>
</evidence>
<dbReference type="PANTHER" id="PTHR10334">
    <property type="entry name" value="CYSTEINE-RICH SECRETORY PROTEIN-RELATED"/>
    <property type="match status" value="1"/>
</dbReference>
<feature type="chain" id="PRO_5024451113" evidence="1">
    <location>
        <begin position="19"/>
        <end position="240"/>
    </location>
</feature>
<dbReference type="Gene3D" id="3.40.33.10">
    <property type="entry name" value="CAP"/>
    <property type="match status" value="1"/>
</dbReference>
<dbReference type="Pfam" id="PF00188">
    <property type="entry name" value="CAP"/>
    <property type="match status" value="1"/>
</dbReference>
<sequence length="240" mass="27220">MQIVIYLLGLVFLSLIQALPQRDRYAINGFARQLREKVQPTASNMQLMTYSMKMELLAEEYATHCSRQSPSPSIDPEYPKLGMISWVGSGTPVQFRIYLSLVTKEKKMYNFAKSQCQSNCERYLQFVWANSTKVGCATHWCPRRDASSRDFDHIAVCFFDQKRTENERPYEEGPSCSKCSPGHKCHHNQCAKNPEPAVKPPRPYVLRCGKRPCSGRLLINSAACCATKNTSTFPNAFTGN</sequence>
<dbReference type="InterPro" id="IPR001283">
    <property type="entry name" value="CRISP-related"/>
</dbReference>
<protein>
    <submittedName>
        <fullName evidence="3">SCP domain-containing protein</fullName>
    </submittedName>
</protein>
<evidence type="ECO:0000313" key="3">
    <source>
        <dbReference type="WBParaSite" id="MCU_000192-RA"/>
    </source>
</evidence>
<dbReference type="AlphaFoldDB" id="A0A5K3EGT0"/>
<dbReference type="WBParaSite" id="MCU_000192-RA">
    <property type="protein sequence ID" value="MCU_000192-RA"/>
    <property type="gene ID" value="MCU_000192"/>
</dbReference>
<feature type="domain" description="SCP" evidence="2">
    <location>
        <begin position="21"/>
        <end position="166"/>
    </location>
</feature>
<dbReference type="SUPFAM" id="SSF55797">
    <property type="entry name" value="PR-1-like"/>
    <property type="match status" value="1"/>
</dbReference>
<organism evidence="3">
    <name type="scientific">Mesocestoides corti</name>
    <name type="common">Flatworm</name>
    <dbReference type="NCBI Taxonomy" id="53468"/>
    <lineage>
        <taxon>Eukaryota</taxon>
        <taxon>Metazoa</taxon>
        <taxon>Spiralia</taxon>
        <taxon>Lophotrochozoa</taxon>
        <taxon>Platyhelminthes</taxon>
        <taxon>Cestoda</taxon>
        <taxon>Eucestoda</taxon>
        <taxon>Cyclophyllidea</taxon>
        <taxon>Mesocestoididae</taxon>
        <taxon>Mesocestoides</taxon>
    </lineage>
</organism>
<dbReference type="InterPro" id="IPR014044">
    <property type="entry name" value="CAP_dom"/>
</dbReference>
<feature type="signal peptide" evidence="1">
    <location>
        <begin position="1"/>
        <end position="18"/>
    </location>
</feature>
<accession>A0A5K3EGT0</accession>
<keyword evidence="1" id="KW-0732">Signal</keyword>
<reference evidence="3" key="1">
    <citation type="submission" date="2019-11" db="UniProtKB">
        <authorList>
            <consortium name="WormBaseParasite"/>
        </authorList>
    </citation>
    <scope>IDENTIFICATION</scope>
</reference>
<name>A0A5K3EGT0_MESCO</name>
<dbReference type="SMART" id="SM00198">
    <property type="entry name" value="SCP"/>
    <property type="match status" value="1"/>
</dbReference>